<keyword evidence="8" id="KW-1185">Reference proteome</keyword>
<evidence type="ECO:0000256" key="5">
    <source>
        <dbReference type="SAM" id="SignalP"/>
    </source>
</evidence>
<dbReference type="Pfam" id="PF07495">
    <property type="entry name" value="Y_Y_Y"/>
    <property type="match status" value="1"/>
</dbReference>
<dbReference type="EMBL" id="JAHWYN010000029">
    <property type="protein sequence ID" value="MBW4362617.1"/>
    <property type="molecule type" value="Genomic_DNA"/>
</dbReference>
<dbReference type="Pfam" id="PF07494">
    <property type="entry name" value="Reg_prop"/>
    <property type="match status" value="1"/>
</dbReference>
<dbReference type="Pfam" id="PF02518">
    <property type="entry name" value="HATPase_c"/>
    <property type="match status" value="1"/>
</dbReference>
<organism evidence="7 8">
    <name type="scientific">Flavobacterium taihuense</name>
    <dbReference type="NCBI Taxonomy" id="2857508"/>
    <lineage>
        <taxon>Bacteria</taxon>
        <taxon>Pseudomonadati</taxon>
        <taxon>Bacteroidota</taxon>
        <taxon>Flavobacteriia</taxon>
        <taxon>Flavobacteriales</taxon>
        <taxon>Flavobacteriaceae</taxon>
        <taxon>Flavobacterium</taxon>
    </lineage>
</organism>
<feature type="transmembrane region" description="Helical" evidence="4">
    <location>
        <begin position="794"/>
        <end position="811"/>
    </location>
</feature>
<dbReference type="PANTHER" id="PTHR43547:SF2">
    <property type="entry name" value="HYBRID SIGNAL TRANSDUCTION HISTIDINE KINASE C"/>
    <property type="match status" value="1"/>
</dbReference>
<feature type="domain" description="Histidine kinase" evidence="6">
    <location>
        <begin position="867"/>
        <end position="1103"/>
    </location>
</feature>
<dbReference type="InterPro" id="IPR005467">
    <property type="entry name" value="His_kinase_dom"/>
</dbReference>
<evidence type="ECO:0000256" key="1">
    <source>
        <dbReference type="ARBA" id="ARBA00000085"/>
    </source>
</evidence>
<evidence type="ECO:0000313" key="8">
    <source>
        <dbReference type="Proteomes" id="UP000812031"/>
    </source>
</evidence>
<evidence type="ECO:0000256" key="4">
    <source>
        <dbReference type="SAM" id="Phobius"/>
    </source>
</evidence>
<dbReference type="Proteomes" id="UP000812031">
    <property type="component" value="Unassembled WGS sequence"/>
</dbReference>
<keyword evidence="4" id="KW-0812">Transmembrane</keyword>
<dbReference type="CDD" id="cd00082">
    <property type="entry name" value="HisKA"/>
    <property type="match status" value="1"/>
</dbReference>
<feature type="chain" id="PRO_5045836735" description="histidine kinase" evidence="5">
    <location>
        <begin position="23"/>
        <end position="1103"/>
    </location>
</feature>
<keyword evidence="4" id="KW-1133">Transmembrane helix</keyword>
<name>A0ABS6Y1X3_9FLAO</name>
<dbReference type="PANTHER" id="PTHR43547">
    <property type="entry name" value="TWO-COMPONENT HISTIDINE KINASE"/>
    <property type="match status" value="1"/>
</dbReference>
<keyword evidence="5" id="KW-0732">Signal</keyword>
<evidence type="ECO:0000313" key="7">
    <source>
        <dbReference type="EMBL" id="MBW4362617.1"/>
    </source>
</evidence>
<dbReference type="RefSeq" id="WP_219319097.1">
    <property type="nucleotide sequence ID" value="NZ_JAHWYN010000029.1"/>
</dbReference>
<dbReference type="InterPro" id="IPR011110">
    <property type="entry name" value="Reg_prop"/>
</dbReference>
<feature type="signal peptide" evidence="5">
    <location>
        <begin position="1"/>
        <end position="22"/>
    </location>
</feature>
<sequence length="1103" mass="125009">MKKHFFVFLLVSFQVFYSSVSAQLNPNNFTTYPDLGGSLILDMITDRRGVVWIATSNGLVQYDGYEYKHYDTDPKDSKKMGSILTNILFEAKDGHIWIGCTDLLSEYNPITKTFKNYNFLKLTDFPSGSRPAIITINENSRGRIYFGADSFVGISASHALFYKDENSNKLKRFDSPNKEEIKNVYKATIDPFGNTWIFAANGLFRIDKDNNIQKEKWPIPEFLTNKYYNTIKSDAKGNIWMTSSSAVHSVLSVRNANTGKVKSYPLKQSFSKKNSEFMITEMEFDSKGNIWLGTTYGLLHFDLKKEQFEEVNENQRLANNVLTCLHLDSFDNLWIGTQAQGFLRYNNRTVLKSYVYKAEDKNSITSGWVNKIFESGDGKIWMATGAGLDVFDPVKSSITPYPIAKMVPGSNWCNGIGLYSAEEILLETNLGYFLFNTNNKSYKKIILDPKLDRLFIFNLIKDSQGNQWYCTIKGVFVLKNNEKTLKHIDFKGTPGFNNSDIEVNNMYESPKIGIWLLTSGGLYLYNYVTDKVSRYGYDTEKGDILKSQDINSLYIDKEGIVWVGTWGGGLSKYNIITGKIITYTTKDGLPSMGIQGILPDEKNKALWLSTFDGISRFSLAEGQFNNFSMEDGIQGRLFADGSCFKSSGGLMFFGGSNGITVFNPNAISKNSSPPKVYITDFKIGDISIYYGLDSIQKYKKPLPKDFILKYNQNSISINYTGIHYANPNRNKFTYKLENYDNNWREVGNIRTAYYYDLPPGNYTFRVKAANSNGVWNKEGASVTFSITPPWWRTWWAYTLYGILFLGFVFLIDRFQRKRLLEKEHTLAKEKELAHAREIEKAFNKLKTTQLQLIQSEKMASLGELTAGIAHEIQNPLNFVNNFSEVSMELIDEMEEEIIKGDTTEVKIIAKDIKQNLEKINFHGKRADAIVKGMLQHSRISSGQKELTDINALADEYLRLAYHGLRAKDKTFNAELETHFDATLPKVNMIPQDIGRVLLNLFTNAFYATHQKQKTTKDYKPVLAVTTTQKGDYVEITVKDNGTGIPEGIKSKIMQPFFTTKPTGEGTGLGLSLSYDIVVKGHGGTINIETEEGKGATFIITLPI</sequence>
<gene>
    <name evidence="7" type="ORF">KZH69_19210</name>
</gene>
<evidence type="ECO:0000259" key="6">
    <source>
        <dbReference type="PROSITE" id="PS50109"/>
    </source>
</evidence>
<protein>
    <recommendedName>
        <fullName evidence="2">histidine kinase</fullName>
        <ecNumber evidence="2">2.7.13.3</ecNumber>
    </recommendedName>
</protein>
<accession>A0ABS6Y1X3</accession>
<evidence type="ECO:0000256" key="2">
    <source>
        <dbReference type="ARBA" id="ARBA00012438"/>
    </source>
</evidence>
<keyword evidence="4" id="KW-0472">Membrane</keyword>
<dbReference type="EC" id="2.7.13.3" evidence="2"/>
<comment type="catalytic activity">
    <reaction evidence="1">
        <text>ATP + protein L-histidine = ADP + protein N-phospho-L-histidine.</text>
        <dbReference type="EC" id="2.7.13.3"/>
    </reaction>
</comment>
<dbReference type="SMART" id="SM00388">
    <property type="entry name" value="HisKA"/>
    <property type="match status" value="1"/>
</dbReference>
<dbReference type="SMART" id="SM00387">
    <property type="entry name" value="HATPase_c"/>
    <property type="match status" value="1"/>
</dbReference>
<keyword evidence="3" id="KW-0597">Phosphoprotein</keyword>
<proteinExistence type="predicted"/>
<dbReference type="InterPro" id="IPR003594">
    <property type="entry name" value="HATPase_dom"/>
</dbReference>
<evidence type="ECO:0000256" key="3">
    <source>
        <dbReference type="ARBA" id="ARBA00022553"/>
    </source>
</evidence>
<dbReference type="InterPro" id="IPR003661">
    <property type="entry name" value="HisK_dim/P_dom"/>
</dbReference>
<reference evidence="7 8" key="1">
    <citation type="submission" date="2021-07" db="EMBL/GenBank/DDBJ databases">
        <title>Flavobacterium sp. nov. isolated from sediment on the Taihu Lake.</title>
        <authorList>
            <person name="Qu J.-H."/>
        </authorList>
    </citation>
    <scope>NUCLEOTIDE SEQUENCE [LARGE SCALE GENOMIC DNA]</scope>
    <source>
        <strain evidence="7 8">NAS39</strain>
    </source>
</reference>
<dbReference type="InterPro" id="IPR011123">
    <property type="entry name" value="Y_Y_Y"/>
</dbReference>
<dbReference type="PROSITE" id="PS50109">
    <property type="entry name" value="HIS_KIN"/>
    <property type="match status" value="1"/>
</dbReference>
<comment type="caution">
    <text evidence="7">The sequence shown here is derived from an EMBL/GenBank/DDBJ whole genome shotgun (WGS) entry which is preliminary data.</text>
</comment>